<dbReference type="SUPFAM" id="SSF64182">
    <property type="entry name" value="DHH phosphoesterases"/>
    <property type="match status" value="1"/>
</dbReference>
<reference evidence="3 4" key="1">
    <citation type="submission" date="2020-07" db="EMBL/GenBank/DDBJ databases">
        <title>Electron transfer.</title>
        <authorList>
            <person name="Huang L."/>
            <person name="Liu X."/>
            <person name="Zhou S."/>
        </authorList>
    </citation>
    <scope>NUCLEOTIDE SEQUENCE [LARGE SCALE GENOMIC DNA]</scope>
    <source>
        <strain evidence="3 4">Lx1</strain>
    </source>
</reference>
<dbReference type="InterPro" id="IPR003156">
    <property type="entry name" value="DHHA1_dom"/>
</dbReference>
<evidence type="ECO:0000259" key="2">
    <source>
        <dbReference type="Pfam" id="PF02272"/>
    </source>
</evidence>
<dbReference type="AlphaFoldDB" id="A0A7D6VTT4"/>
<dbReference type="EMBL" id="CP059378">
    <property type="protein sequence ID" value="QLY82326.1"/>
    <property type="molecule type" value="Genomic_DNA"/>
</dbReference>
<protein>
    <submittedName>
        <fullName evidence="3">Bifunctional oligoribonuclease/PAP phosphatase NrnA</fullName>
    </submittedName>
</protein>
<dbReference type="InterPro" id="IPR051319">
    <property type="entry name" value="Oligoribo/pAp-PDE_c-di-AMP_PDE"/>
</dbReference>
<accession>A0A7D6VTT4</accession>
<name>A0A7D6VTT4_9CLOT</name>
<feature type="domain" description="DHHA1" evidence="2">
    <location>
        <begin position="232"/>
        <end position="314"/>
    </location>
</feature>
<dbReference type="Pfam" id="PF02272">
    <property type="entry name" value="DHHA1"/>
    <property type="match status" value="1"/>
</dbReference>
<gene>
    <name evidence="3" type="ORF">HZF06_10695</name>
</gene>
<evidence type="ECO:0000313" key="3">
    <source>
        <dbReference type="EMBL" id="QLY82326.1"/>
    </source>
</evidence>
<dbReference type="Gene3D" id="3.10.310.30">
    <property type="match status" value="1"/>
</dbReference>
<dbReference type="GO" id="GO:0003676">
    <property type="term" value="F:nucleic acid binding"/>
    <property type="evidence" value="ECO:0007669"/>
    <property type="project" value="InterPro"/>
</dbReference>
<evidence type="ECO:0000313" key="4">
    <source>
        <dbReference type="Proteomes" id="UP000512286"/>
    </source>
</evidence>
<dbReference type="KEGG" id="cint:HZF06_10695"/>
<dbReference type="InterPro" id="IPR038763">
    <property type="entry name" value="DHH_sf"/>
</dbReference>
<evidence type="ECO:0000259" key="1">
    <source>
        <dbReference type="Pfam" id="PF01368"/>
    </source>
</evidence>
<dbReference type="Gene3D" id="3.90.1640.10">
    <property type="entry name" value="inorganic pyrophosphatase (n-terminal core)"/>
    <property type="match status" value="1"/>
</dbReference>
<dbReference type="Proteomes" id="UP000512286">
    <property type="component" value="Chromosome"/>
</dbReference>
<dbReference type="Pfam" id="PF01368">
    <property type="entry name" value="DHH"/>
    <property type="match status" value="1"/>
</dbReference>
<organism evidence="3 4">
    <name type="scientific">Clostridium intestinale</name>
    <dbReference type="NCBI Taxonomy" id="36845"/>
    <lineage>
        <taxon>Bacteria</taxon>
        <taxon>Bacillati</taxon>
        <taxon>Bacillota</taxon>
        <taxon>Clostridia</taxon>
        <taxon>Eubacteriales</taxon>
        <taxon>Clostridiaceae</taxon>
        <taxon>Clostridium</taxon>
    </lineage>
</organism>
<dbReference type="PANTHER" id="PTHR47618">
    <property type="entry name" value="BIFUNCTIONAL OLIGORIBONUCLEASE AND PAP PHOSPHATASE NRNA"/>
    <property type="match status" value="1"/>
</dbReference>
<sequence>MIMEDIIKKINESSIIGITYHVSPDGDAVGSALALLQGIRKLGKISYILSKDVISEDLGFLPCSSEIDNEVYEPKDDTDLVIILDCGNLERVSAELVNYKGTTVNIDHHLSNDKYAQINYVDTNASATAEIVYSLLKAMNVIVNKDMATCLYTSIVTDTGSFRHSNVTKRTHEIAGELISLGINNSAVHSELFDNKPIESLILLGEVIKNIRTYFNGKVSVLEITNRTCDAIGIPPEEVSDVVNFGLQVKGVEVAILLKEATNGIKVSLRSKNNFDVRNIAGLFGGGGHSKASGVFFKEKSIDEAKELLLSAIEKELI</sequence>
<proteinExistence type="predicted"/>
<dbReference type="InterPro" id="IPR001667">
    <property type="entry name" value="DDH_dom"/>
</dbReference>
<dbReference type="RefSeq" id="WP_156337842.1">
    <property type="nucleotide sequence ID" value="NZ_CP059378.1"/>
</dbReference>
<dbReference type="PANTHER" id="PTHR47618:SF1">
    <property type="entry name" value="BIFUNCTIONAL OLIGORIBONUCLEASE AND PAP PHOSPHATASE NRNA"/>
    <property type="match status" value="1"/>
</dbReference>
<feature type="domain" description="DDH" evidence="1">
    <location>
        <begin position="16"/>
        <end position="155"/>
    </location>
</feature>